<dbReference type="AlphaFoldDB" id="A0A517TTV9"/>
<sequence length="425" mass="45677">MLSLRFICKSPITHYNTLRRAGSSGLSSKGKRSMGLQNREGSSAVSRSLELEGGHMMRNTSLALLFLLSSTVGNASAQSWAEKMFPVKDHNFGTVARGADTVYKFEITNPYKQDIIVTGVRSSCGCTSPTLETADGKPPENGQIVLKSHEKAYVVARFNTRTHIGQKGATLTVSLGGQYGGEVQLHVSGNIRSDIVFNPGAIEFGEVSEGEVKEQRVTVNYAGRSDWEIVDVTNDNDNFEVELLEANRTAGKVSYDLIVRLKNNLPAGHVKDQLTVVTNDNRAENQRIPLIVSGNVRPEFSVTPAQLVLGEMKPGAHVTKKIVVRGKEAFKIVDVDCGEDCFEFKTDSDEAKKIHFVDVTFRAGEAPGKVQTPIRIVTDRDNRGATCVASATVIEPAAAPAAAGAAETPVGETADSGAVRTASTP</sequence>
<dbReference type="InterPro" id="IPR013783">
    <property type="entry name" value="Ig-like_fold"/>
</dbReference>
<dbReference type="EMBL" id="CP036339">
    <property type="protein sequence ID" value="QDT71806.1"/>
    <property type="molecule type" value="Genomic_DNA"/>
</dbReference>
<organism evidence="2 3">
    <name type="scientific">Lacipirellula limnantheis</name>
    <dbReference type="NCBI Taxonomy" id="2528024"/>
    <lineage>
        <taxon>Bacteria</taxon>
        <taxon>Pseudomonadati</taxon>
        <taxon>Planctomycetota</taxon>
        <taxon>Planctomycetia</taxon>
        <taxon>Pirellulales</taxon>
        <taxon>Lacipirellulaceae</taxon>
        <taxon>Lacipirellula</taxon>
    </lineage>
</organism>
<feature type="region of interest" description="Disordered" evidence="1">
    <location>
        <begin position="22"/>
        <end position="42"/>
    </location>
</feature>
<dbReference type="Proteomes" id="UP000317909">
    <property type="component" value="Chromosome"/>
</dbReference>
<evidence type="ECO:0000256" key="1">
    <source>
        <dbReference type="SAM" id="MobiDB-lite"/>
    </source>
</evidence>
<feature type="region of interest" description="Disordered" evidence="1">
    <location>
        <begin position="399"/>
        <end position="425"/>
    </location>
</feature>
<feature type="compositionally biased region" description="Low complexity" evidence="1">
    <location>
        <begin position="399"/>
        <end position="414"/>
    </location>
</feature>
<name>A0A517TTV9_9BACT</name>
<dbReference type="Gene3D" id="2.60.40.10">
    <property type="entry name" value="Immunoglobulins"/>
    <property type="match status" value="2"/>
</dbReference>
<feature type="compositionally biased region" description="Low complexity" evidence="1">
    <location>
        <begin position="22"/>
        <end position="36"/>
    </location>
</feature>
<dbReference type="InterPro" id="IPR011467">
    <property type="entry name" value="DUF1573"/>
</dbReference>
<evidence type="ECO:0000313" key="3">
    <source>
        <dbReference type="Proteomes" id="UP000317909"/>
    </source>
</evidence>
<accession>A0A517TTV9</accession>
<dbReference type="PANTHER" id="PTHR37833">
    <property type="entry name" value="LIPOPROTEIN-RELATED"/>
    <property type="match status" value="1"/>
</dbReference>
<proteinExistence type="predicted"/>
<gene>
    <name evidence="2" type="ORF">I41_09670</name>
</gene>
<dbReference type="PANTHER" id="PTHR37833:SF1">
    <property type="entry name" value="SIGNAL PEPTIDE PROTEIN"/>
    <property type="match status" value="1"/>
</dbReference>
<dbReference type="KEGG" id="llh:I41_09670"/>
<evidence type="ECO:0008006" key="4">
    <source>
        <dbReference type="Google" id="ProtNLM"/>
    </source>
</evidence>
<evidence type="ECO:0000313" key="2">
    <source>
        <dbReference type="EMBL" id="QDT71806.1"/>
    </source>
</evidence>
<protein>
    <recommendedName>
        <fullName evidence="4">DUF1573 domain-containing protein</fullName>
    </recommendedName>
</protein>
<reference evidence="2 3" key="1">
    <citation type="submission" date="2019-02" db="EMBL/GenBank/DDBJ databases">
        <title>Deep-cultivation of Planctomycetes and their phenomic and genomic characterization uncovers novel biology.</title>
        <authorList>
            <person name="Wiegand S."/>
            <person name="Jogler M."/>
            <person name="Boedeker C."/>
            <person name="Pinto D."/>
            <person name="Vollmers J."/>
            <person name="Rivas-Marin E."/>
            <person name="Kohn T."/>
            <person name="Peeters S.H."/>
            <person name="Heuer A."/>
            <person name="Rast P."/>
            <person name="Oberbeckmann S."/>
            <person name="Bunk B."/>
            <person name="Jeske O."/>
            <person name="Meyerdierks A."/>
            <person name="Storesund J.E."/>
            <person name="Kallscheuer N."/>
            <person name="Luecker S."/>
            <person name="Lage O.M."/>
            <person name="Pohl T."/>
            <person name="Merkel B.J."/>
            <person name="Hornburger P."/>
            <person name="Mueller R.-W."/>
            <person name="Bruemmer F."/>
            <person name="Labrenz M."/>
            <person name="Spormann A.M."/>
            <person name="Op den Camp H."/>
            <person name="Overmann J."/>
            <person name="Amann R."/>
            <person name="Jetten M.S.M."/>
            <person name="Mascher T."/>
            <person name="Medema M.H."/>
            <person name="Devos D.P."/>
            <person name="Kaster A.-K."/>
            <person name="Ovreas L."/>
            <person name="Rohde M."/>
            <person name="Galperin M.Y."/>
            <person name="Jogler C."/>
        </authorList>
    </citation>
    <scope>NUCLEOTIDE SEQUENCE [LARGE SCALE GENOMIC DNA]</scope>
    <source>
        <strain evidence="2 3">I41</strain>
    </source>
</reference>
<keyword evidence="3" id="KW-1185">Reference proteome</keyword>
<dbReference type="Pfam" id="PF07610">
    <property type="entry name" value="DUF1573"/>
    <property type="match status" value="1"/>
</dbReference>